<keyword evidence="2 4" id="KW-0548">Nucleotidyltransferase</keyword>
<protein>
    <submittedName>
        <fullName evidence="4">Glycerol-3-phosphate cytidylyltransferase</fullName>
        <ecNumber evidence="4">2.7.7.39</ecNumber>
    </submittedName>
</protein>
<dbReference type="AlphaFoldDB" id="A0A7D5HQG7"/>
<dbReference type="InterPro" id="IPR014729">
    <property type="entry name" value="Rossmann-like_a/b/a_fold"/>
</dbReference>
<sequence length="143" mass="16228">MRSTKETTIITYGTFDLFHVGHVQLLKRARALGDRLIVAVSKDEFNASKGKSAYSSYEDRKTIVEACKYVDLVIPEENWEQKRADIIAHSVDIFVMGDDWEGKFDFLADVCRVHYLSRTPDISSSLIKQHLDKSKTESEAALA</sequence>
<dbReference type="SUPFAM" id="SSF52374">
    <property type="entry name" value="Nucleotidylyl transferase"/>
    <property type="match status" value="1"/>
</dbReference>
<dbReference type="PANTHER" id="PTHR43793">
    <property type="entry name" value="FAD SYNTHASE"/>
    <property type="match status" value="1"/>
</dbReference>
<feature type="domain" description="Cytidyltransferase-like" evidence="3">
    <location>
        <begin position="10"/>
        <end position="129"/>
    </location>
</feature>
<dbReference type="Proteomes" id="UP000509568">
    <property type="component" value="Chromosome"/>
</dbReference>
<dbReference type="EMBL" id="CP056030">
    <property type="protein sequence ID" value="QKZ06088.1"/>
    <property type="molecule type" value="Genomic_DNA"/>
</dbReference>
<dbReference type="InterPro" id="IPR050385">
    <property type="entry name" value="Archaeal_FAD_synthase"/>
</dbReference>
<dbReference type="RefSeq" id="WP_176571678.1">
    <property type="nucleotide sequence ID" value="NZ_CP056030.1"/>
</dbReference>
<organism evidence="4 5">
    <name type="scientific">Pseudomonas eucalypticola</name>
    <dbReference type="NCBI Taxonomy" id="2599595"/>
    <lineage>
        <taxon>Bacteria</taxon>
        <taxon>Pseudomonadati</taxon>
        <taxon>Pseudomonadota</taxon>
        <taxon>Gammaproteobacteria</taxon>
        <taxon>Pseudomonadales</taxon>
        <taxon>Pseudomonadaceae</taxon>
        <taxon>Pseudomonas</taxon>
    </lineage>
</organism>
<dbReference type="NCBIfam" id="TIGR01518">
    <property type="entry name" value="g3p_cytidyltrns"/>
    <property type="match status" value="1"/>
</dbReference>
<dbReference type="GO" id="GO:0047348">
    <property type="term" value="F:glycerol-3-phosphate cytidylyltransferase activity"/>
    <property type="evidence" value="ECO:0007669"/>
    <property type="project" value="UniProtKB-EC"/>
</dbReference>
<evidence type="ECO:0000313" key="4">
    <source>
        <dbReference type="EMBL" id="QKZ06088.1"/>
    </source>
</evidence>
<name>A0A7D5HQG7_9PSED</name>
<evidence type="ECO:0000259" key="3">
    <source>
        <dbReference type="Pfam" id="PF01467"/>
    </source>
</evidence>
<proteinExistence type="predicted"/>
<evidence type="ECO:0000256" key="1">
    <source>
        <dbReference type="ARBA" id="ARBA00022679"/>
    </source>
</evidence>
<dbReference type="KEGG" id="pez:HWQ56_20820"/>
<dbReference type="PANTHER" id="PTHR43793:SF1">
    <property type="entry name" value="FAD SYNTHASE"/>
    <property type="match status" value="1"/>
</dbReference>
<dbReference type="EC" id="2.7.7.39" evidence="4"/>
<dbReference type="GO" id="GO:0005737">
    <property type="term" value="C:cytoplasm"/>
    <property type="evidence" value="ECO:0007669"/>
    <property type="project" value="InterPro"/>
</dbReference>
<keyword evidence="5" id="KW-1185">Reference proteome</keyword>
<accession>A0A7D5HQG7</accession>
<evidence type="ECO:0000313" key="5">
    <source>
        <dbReference type="Proteomes" id="UP000509568"/>
    </source>
</evidence>
<dbReference type="NCBIfam" id="TIGR00125">
    <property type="entry name" value="cyt_tran_rel"/>
    <property type="match status" value="1"/>
</dbReference>
<dbReference type="Pfam" id="PF01467">
    <property type="entry name" value="CTP_transf_like"/>
    <property type="match status" value="1"/>
</dbReference>
<dbReference type="InterPro" id="IPR004821">
    <property type="entry name" value="Cyt_trans-like"/>
</dbReference>
<dbReference type="Gene3D" id="3.40.50.620">
    <property type="entry name" value="HUPs"/>
    <property type="match status" value="1"/>
</dbReference>
<dbReference type="GO" id="GO:0019350">
    <property type="term" value="P:teichoic acid biosynthetic process"/>
    <property type="evidence" value="ECO:0007669"/>
    <property type="project" value="InterPro"/>
</dbReference>
<gene>
    <name evidence="4" type="primary">tagD</name>
    <name evidence="4" type="ORF">HWQ56_20820</name>
</gene>
<dbReference type="GO" id="GO:0046872">
    <property type="term" value="F:metal ion binding"/>
    <property type="evidence" value="ECO:0007669"/>
    <property type="project" value="InterPro"/>
</dbReference>
<reference evidence="4 5" key="1">
    <citation type="submission" date="2020-06" db="EMBL/GenBank/DDBJ databases">
        <title>Pseudomonas eucalypticola sp. nov., an endophyte of Eucalyptus dunnii leaves with biocontrol ability of eucalyptus leaf blight.</title>
        <authorList>
            <person name="Liu Y."/>
            <person name="Song Z."/>
            <person name="Zeng H."/>
            <person name="Lu M."/>
            <person name="Wang X."/>
            <person name="Lian X."/>
            <person name="Zhang Q."/>
        </authorList>
    </citation>
    <scope>NUCLEOTIDE SEQUENCE [LARGE SCALE GENOMIC DNA]</scope>
    <source>
        <strain evidence="4 5">NP-1</strain>
    </source>
</reference>
<dbReference type="InterPro" id="IPR006409">
    <property type="entry name" value="G3P_cytidylTrfase"/>
</dbReference>
<evidence type="ECO:0000256" key="2">
    <source>
        <dbReference type="ARBA" id="ARBA00022695"/>
    </source>
</evidence>
<keyword evidence="1 4" id="KW-0808">Transferase</keyword>